<feature type="active site" description="Nucleophile" evidence="4">
    <location>
        <position position="253"/>
    </location>
</feature>
<organism evidence="6 7">
    <name type="scientific">Noviherbaspirillum cavernae</name>
    <dbReference type="NCBI Taxonomy" id="2320862"/>
    <lineage>
        <taxon>Bacteria</taxon>
        <taxon>Pseudomonadati</taxon>
        <taxon>Pseudomonadota</taxon>
        <taxon>Betaproteobacteria</taxon>
        <taxon>Burkholderiales</taxon>
        <taxon>Oxalobacteraceae</taxon>
        <taxon>Noviherbaspirillum</taxon>
    </lineage>
</organism>
<feature type="binding site" evidence="5">
    <location>
        <position position="189"/>
    </location>
    <ligand>
        <name>Ca(2+)</name>
        <dbReference type="ChEBI" id="CHEBI:29108"/>
    </ligand>
</feature>
<dbReference type="Pfam" id="PF01804">
    <property type="entry name" value="Penicil_amidase"/>
    <property type="match status" value="1"/>
</dbReference>
<evidence type="ECO:0000313" key="6">
    <source>
        <dbReference type="EMBL" id="RJG06169.1"/>
    </source>
</evidence>
<keyword evidence="5" id="KW-0479">Metal-binding</keyword>
<evidence type="ECO:0000256" key="2">
    <source>
        <dbReference type="ARBA" id="ARBA00022801"/>
    </source>
</evidence>
<dbReference type="Gene3D" id="2.30.120.10">
    <property type="match status" value="1"/>
</dbReference>
<dbReference type="OrthoDB" id="9760084at2"/>
<dbReference type="CDD" id="cd03747">
    <property type="entry name" value="Ntn_PGA_like"/>
    <property type="match status" value="1"/>
</dbReference>
<feature type="binding site" evidence="5">
    <location>
        <position position="325"/>
    </location>
    <ligand>
        <name>Ca(2+)</name>
        <dbReference type="ChEBI" id="CHEBI:29108"/>
    </ligand>
</feature>
<dbReference type="InterPro" id="IPR014395">
    <property type="entry name" value="Pen/GL7ACA/AHL_acylase"/>
</dbReference>
<feature type="binding site" evidence="5">
    <location>
        <position position="328"/>
    </location>
    <ligand>
        <name>Ca(2+)</name>
        <dbReference type="ChEBI" id="CHEBI:29108"/>
    </ligand>
</feature>
<keyword evidence="2" id="KW-0378">Hydrolase</keyword>
<dbReference type="GO" id="GO:0016811">
    <property type="term" value="F:hydrolase activity, acting on carbon-nitrogen (but not peptide) bonds, in linear amides"/>
    <property type="evidence" value="ECO:0007669"/>
    <property type="project" value="InterPro"/>
</dbReference>
<dbReference type="GO" id="GO:0046872">
    <property type="term" value="F:metal ion binding"/>
    <property type="evidence" value="ECO:0007669"/>
    <property type="project" value="UniProtKB-KW"/>
</dbReference>
<evidence type="ECO:0000256" key="3">
    <source>
        <dbReference type="ARBA" id="ARBA00023145"/>
    </source>
</evidence>
<name>A0A418X144_9BURK</name>
<dbReference type="AlphaFoldDB" id="A0A418X144"/>
<dbReference type="InterPro" id="IPR043146">
    <property type="entry name" value="Penicillin_amidase_N_B-knob"/>
</dbReference>
<comment type="caution">
    <text evidence="6">The sequence shown here is derived from an EMBL/GenBank/DDBJ whole genome shotgun (WGS) entry which is preliminary data.</text>
</comment>
<dbReference type="PIRSF" id="PIRSF001227">
    <property type="entry name" value="Pen_acylase"/>
    <property type="match status" value="1"/>
</dbReference>
<dbReference type="InterPro" id="IPR002692">
    <property type="entry name" value="S45"/>
</dbReference>
<dbReference type="PANTHER" id="PTHR34218:SF4">
    <property type="entry name" value="ACYL-HOMOSERINE LACTONE ACYLASE QUIP"/>
    <property type="match status" value="1"/>
</dbReference>
<evidence type="ECO:0000256" key="4">
    <source>
        <dbReference type="PIRSR" id="PIRSR001227-1"/>
    </source>
</evidence>
<dbReference type="InterPro" id="IPR043147">
    <property type="entry name" value="Penicillin_amidase_A-knob"/>
</dbReference>
<sequence>MTKILRKLAGLLALLLVAAIVAFLWYRSASQPQIDGNMKIAGLSAAVDIVRDAEGIPHIYAASADDAYFALGFVHAQDRLWQLELNRRIPAGRMAEILGPSALDTDRFLRTLGVRRNAEKILANLSPDTRAALDAYAKGVNAYLANRKGPLPPEFILTGAPAPAPWQPVDSVAWQTMMAWDLGANWSQELLRMRLAQHLSLAQINEFLPPYPGDPVLQTQDYTRLYRELSGTTRQLQKVAGIAPPSYVDGMGSNNWVVSGALSESGKPLLANDPHLGLSAPALWYFAHLSAPGLNVIGATLPGMPTVVLGRNDRIAWGLTNTAPDVQDLYIERINPDNGKQYQTPDGWADFTAHMETIKVKGQPDVTLEVRQTRHGPVITGALPVIDKAPIDARKYVVSFAWTALRPDDLTLQAGMKFNRAKNWQEFIEGARDFNSPQQNIVYADIDGNIGFVAPGRVPVRKPDNDLKGLAPAPGWDARYDWAGFIPFEELPRQFNPPSQRVATANEKVIDAAYPHFLTSEWALPYRAIRIKELLDAKPKHSMDSFAEIQKDHVSLAAQELLPILRKTAPHSERARGALSALAAWNGAMDVDRSEPLIFSAWMRAASRQIFADELGDALMKDYWEQRNVHLSMVNVLKNKDGQGRWCANATNSENGKSQSCDDVLSSSLEAALADLEQRYGKELSKWRWGDAHQARSEHRPFGKIEPLAKLFDIRVPTPGDTFTVNVGRHNLRDEKEPFTSRHAASLRALYDLSNPENSRFIHSTGQSGNVLSPLYGNYAQRWADVTYLPMKTARTEVEKGRLGTLTLSP</sequence>
<keyword evidence="5" id="KW-0106">Calcium</keyword>
<comment type="cofactor">
    <cofactor evidence="5">
        <name>Ca(2+)</name>
        <dbReference type="ChEBI" id="CHEBI:29108"/>
    </cofactor>
    <text evidence="5">Binds 1 Ca(2+) ion per dimer.</text>
</comment>
<dbReference type="Gene3D" id="1.10.1400.10">
    <property type="match status" value="1"/>
</dbReference>
<evidence type="ECO:0000256" key="5">
    <source>
        <dbReference type="PIRSR" id="PIRSR001227-2"/>
    </source>
</evidence>
<dbReference type="SUPFAM" id="SSF56235">
    <property type="entry name" value="N-terminal nucleophile aminohydrolases (Ntn hydrolases)"/>
    <property type="match status" value="1"/>
</dbReference>
<proteinExistence type="inferred from homology"/>
<protein>
    <submittedName>
        <fullName evidence="6">Penicillin acylase family protein</fullName>
    </submittedName>
</protein>
<dbReference type="GO" id="GO:0017000">
    <property type="term" value="P:antibiotic biosynthetic process"/>
    <property type="evidence" value="ECO:0007669"/>
    <property type="project" value="InterPro"/>
</dbReference>
<keyword evidence="7" id="KW-1185">Reference proteome</keyword>
<dbReference type="InterPro" id="IPR029055">
    <property type="entry name" value="Ntn_hydrolases_N"/>
</dbReference>
<comment type="similarity">
    <text evidence="1">Belongs to the peptidase S45 family.</text>
</comment>
<dbReference type="Proteomes" id="UP000285190">
    <property type="component" value="Unassembled WGS sequence"/>
</dbReference>
<keyword evidence="3" id="KW-0865">Zymogen</keyword>
<accession>A0A418X144</accession>
<evidence type="ECO:0000256" key="1">
    <source>
        <dbReference type="ARBA" id="ARBA00006586"/>
    </source>
</evidence>
<reference evidence="6 7" key="1">
    <citation type="submission" date="2018-09" db="EMBL/GenBank/DDBJ databases">
        <authorList>
            <person name="Zhu H."/>
        </authorList>
    </citation>
    <scope>NUCLEOTIDE SEQUENCE [LARGE SCALE GENOMIC DNA]</scope>
    <source>
        <strain evidence="6 7">K2R10-39</strain>
    </source>
</reference>
<dbReference type="Gene3D" id="1.10.439.10">
    <property type="entry name" value="Penicillin Amidohydrolase, domain 1"/>
    <property type="match status" value="1"/>
</dbReference>
<evidence type="ECO:0000313" key="7">
    <source>
        <dbReference type="Proteomes" id="UP000285190"/>
    </source>
</evidence>
<dbReference type="EMBL" id="QYUN01000002">
    <property type="protein sequence ID" value="RJG06169.1"/>
    <property type="molecule type" value="Genomic_DNA"/>
</dbReference>
<dbReference type="PANTHER" id="PTHR34218">
    <property type="entry name" value="PEPTIDASE S45 PENICILLIN AMIDASE"/>
    <property type="match status" value="1"/>
</dbReference>
<dbReference type="InterPro" id="IPR023343">
    <property type="entry name" value="Penicillin_amidase_dom1"/>
</dbReference>
<dbReference type="Gene3D" id="3.60.20.10">
    <property type="entry name" value="Glutamine Phosphoribosylpyrophosphate, subunit 1, domain 1"/>
    <property type="match status" value="1"/>
</dbReference>
<gene>
    <name evidence="6" type="ORF">D3870_09255</name>
</gene>
<dbReference type="RefSeq" id="WP_119738503.1">
    <property type="nucleotide sequence ID" value="NZ_QYUN01000002.1"/>
</dbReference>